<dbReference type="RefSeq" id="WP_046499408.1">
    <property type="nucleotide sequence ID" value="NZ_CP011133.1"/>
</dbReference>
<reference evidence="1 2" key="1">
    <citation type="submission" date="2015-03" db="EMBL/GenBank/DDBJ databases">
        <title>Complete genome sequence of Citrobacter amalonaticus Y19.</title>
        <authorList>
            <person name="Park S."/>
        </authorList>
    </citation>
    <scope>NUCLEOTIDE SEQUENCE [LARGE SCALE GENOMIC DNA]</scope>
    <source>
        <strain evidence="1 2">Y19</strain>
        <plasmid evidence="2">Plasmid</plasmid>
    </source>
</reference>
<dbReference type="EMBL" id="CP011133">
    <property type="protein sequence ID" value="AKE62312.1"/>
    <property type="molecule type" value="Genomic_DNA"/>
</dbReference>
<dbReference type="HOGENOM" id="CLU_2092463_0_0_6"/>
<dbReference type="Proteomes" id="UP000034085">
    <property type="component" value="Plasmid"/>
</dbReference>
<dbReference type="KEGG" id="cama:F384_27650"/>
<keyword evidence="1" id="KW-0614">Plasmid</keyword>
<proteinExistence type="predicted"/>
<dbReference type="PATRIC" id="fig|1261127.3.peg.5743"/>
<evidence type="ECO:0000313" key="1">
    <source>
        <dbReference type="EMBL" id="AKE62312.1"/>
    </source>
</evidence>
<protein>
    <submittedName>
        <fullName evidence="1">Uncharacterized protein</fullName>
    </submittedName>
</protein>
<organism evidence="1 2">
    <name type="scientific">Citrobacter amalonaticus Y19</name>
    <dbReference type="NCBI Taxonomy" id="1261127"/>
    <lineage>
        <taxon>Bacteria</taxon>
        <taxon>Pseudomonadati</taxon>
        <taxon>Pseudomonadota</taxon>
        <taxon>Gammaproteobacteria</taxon>
        <taxon>Enterobacterales</taxon>
        <taxon>Enterobacteriaceae</taxon>
        <taxon>Citrobacter</taxon>
    </lineage>
</organism>
<gene>
    <name evidence="1" type="ORF">F384_27650</name>
</gene>
<dbReference type="OrthoDB" id="6607806at2"/>
<geneLocation type="plasmid" evidence="1">
    <name>unnamed</name>
</geneLocation>
<evidence type="ECO:0000313" key="2">
    <source>
        <dbReference type="Proteomes" id="UP000034085"/>
    </source>
</evidence>
<accession>A0A0F6U0S1</accession>
<sequence length="116" mass="13362">MSAYVEQVFNDVEKMRGKVLADRFRMAFKKIQLVKNDDSDVAYNLKQQENLAAVTELQNAGGFIAWDIKVTKYSNTSTQVELRHKADGVLVWRDFTFVSDFVFELAKNVVYSKETI</sequence>
<dbReference type="AlphaFoldDB" id="A0A0F6U0S1"/>
<name>A0A0F6U0S1_CITAM</name>